<dbReference type="PROSITE" id="PS51257">
    <property type="entry name" value="PROKAR_LIPOPROTEIN"/>
    <property type="match status" value="1"/>
</dbReference>
<evidence type="ECO:0000313" key="3">
    <source>
        <dbReference type="EMBL" id="MCO6393612.1"/>
    </source>
</evidence>
<dbReference type="InterPro" id="IPR039424">
    <property type="entry name" value="SBP_5"/>
</dbReference>
<protein>
    <submittedName>
        <fullName evidence="3">Peptide ABC transporter</fullName>
    </submittedName>
</protein>
<dbReference type="PANTHER" id="PTHR30290">
    <property type="entry name" value="PERIPLASMIC BINDING COMPONENT OF ABC TRANSPORTER"/>
    <property type="match status" value="1"/>
</dbReference>
<evidence type="ECO:0000259" key="2">
    <source>
        <dbReference type="Pfam" id="PF00496"/>
    </source>
</evidence>
<dbReference type="GO" id="GO:1904680">
    <property type="term" value="F:peptide transmembrane transporter activity"/>
    <property type="evidence" value="ECO:0007669"/>
    <property type="project" value="TreeGrafter"/>
</dbReference>
<keyword evidence="1" id="KW-0732">Signal</keyword>
<feature type="domain" description="Solute-binding protein family 5" evidence="2">
    <location>
        <begin position="90"/>
        <end position="385"/>
    </location>
</feature>
<dbReference type="PANTHER" id="PTHR30290:SF65">
    <property type="entry name" value="MONOACYL PHOSPHATIDYLINOSITOL TETRAMANNOSIDE-BINDING PROTEIN LPQW-RELATED"/>
    <property type="match status" value="1"/>
</dbReference>
<dbReference type="InterPro" id="IPR000914">
    <property type="entry name" value="SBP_5_dom"/>
</dbReference>
<dbReference type="GO" id="GO:0015833">
    <property type="term" value="P:peptide transport"/>
    <property type="evidence" value="ECO:0007669"/>
    <property type="project" value="TreeGrafter"/>
</dbReference>
<keyword evidence="4" id="KW-1185">Reference proteome</keyword>
<feature type="chain" id="PRO_5043744929" evidence="1">
    <location>
        <begin position="21"/>
        <end position="529"/>
    </location>
</feature>
<evidence type="ECO:0000313" key="4">
    <source>
        <dbReference type="Proteomes" id="UP001205920"/>
    </source>
</evidence>
<feature type="signal peptide" evidence="1">
    <location>
        <begin position="1"/>
        <end position="20"/>
    </location>
</feature>
<dbReference type="Gene3D" id="3.10.105.10">
    <property type="entry name" value="Dipeptide-binding Protein, Domain 3"/>
    <property type="match status" value="1"/>
</dbReference>
<comment type="caution">
    <text evidence="3">The sequence shown here is derived from an EMBL/GenBank/DDBJ whole genome shotgun (WGS) entry which is preliminary data.</text>
</comment>
<organism evidence="3 4">
    <name type="scientific">Corynebacterium lipophilum</name>
    <dbReference type="NCBI Taxonomy" id="2804918"/>
    <lineage>
        <taxon>Bacteria</taxon>
        <taxon>Bacillati</taxon>
        <taxon>Actinomycetota</taxon>
        <taxon>Actinomycetes</taxon>
        <taxon>Mycobacteriales</taxon>
        <taxon>Corynebacteriaceae</taxon>
        <taxon>Corynebacterium</taxon>
    </lineage>
</organism>
<accession>A0AAW5HVR1</accession>
<dbReference type="Gene3D" id="3.40.190.10">
    <property type="entry name" value="Periplasmic binding protein-like II"/>
    <property type="match status" value="1"/>
</dbReference>
<dbReference type="Proteomes" id="UP001205920">
    <property type="component" value="Unassembled WGS sequence"/>
</dbReference>
<gene>
    <name evidence="3" type="ORF">JMN37_01245</name>
</gene>
<dbReference type="SUPFAM" id="SSF53850">
    <property type="entry name" value="Periplasmic binding protein-like II"/>
    <property type="match status" value="1"/>
</dbReference>
<dbReference type="Pfam" id="PF00496">
    <property type="entry name" value="SBP_bac_5"/>
    <property type="match status" value="1"/>
</dbReference>
<name>A0AAW5HVR1_9CORY</name>
<dbReference type="EMBL" id="JAEUWV010000001">
    <property type="protein sequence ID" value="MCO6393612.1"/>
    <property type="molecule type" value="Genomic_DNA"/>
</dbReference>
<evidence type="ECO:0000256" key="1">
    <source>
        <dbReference type="SAM" id="SignalP"/>
    </source>
</evidence>
<dbReference type="AlphaFoldDB" id="A0AAW5HVR1"/>
<dbReference type="RefSeq" id="WP_071572671.1">
    <property type="nucleotide sequence ID" value="NZ_JAEUWV010000001.1"/>
</dbReference>
<reference evidence="3 4" key="1">
    <citation type="submission" date="2021-01" db="EMBL/GenBank/DDBJ databases">
        <title>Identification and Characterization of Corynebacterium sp.</title>
        <authorList>
            <person name="Luo Q."/>
            <person name="Qu P."/>
            <person name="Chen Q."/>
        </authorList>
    </citation>
    <scope>NUCLEOTIDE SEQUENCE [LARGE SCALE GENOMIC DNA]</scope>
    <source>
        <strain evidence="3 4">MC-18</strain>
    </source>
</reference>
<sequence>MSSVFSRAVAAFSVVLLATACSDGGAASNSNSEEFGYQVQAPLVTVNAGSAEGHSTLAQELSGRLYPGVYVPGPNGQMIPNTDLVETQVLPGDRRQVIYTISDAAVFSDNTPVTCNDYLLTFTAGKLPELFDSWMPLFDDADTLACQPGSKTFTLTMKENRGARWRDLFEPGTVLPSHAVAARVGMSAEELVDALTARDPMSLRSIADIWRYGFDLKQYDPELQVSFGPYKIESVGKEGEVVLVANDSYYGDAPALQKIVVWPGNADSGELVASGGLKIGNLEEPSPDWYDVNAEREPVDVTSVVGELTDALVMAKSGPWAEPERRRALAHCVNPSEVAQTSSKMSGLEVAAAPVQVVAHSDPLASKIESVGETATEYDVEKARAASGSVLRISTPMRSARISAMIQTIRAQCEPAGIEVLDQSENLATLAELPGYAMDEQGQIVEKEGTVDALLMPIDSQVEYPAANNRVQELDALRSQENWLWREIPILPLSAQPRSFAIDQRVENVVMYTGLSGIGWNMDRWSVDE</sequence>
<proteinExistence type="predicted"/>